<proteinExistence type="inferred from homology"/>
<name>A0A849SHH8_UNCEI</name>
<reference evidence="5 6" key="1">
    <citation type="submission" date="2020-04" db="EMBL/GenBank/DDBJ databases">
        <title>Metagenomic profiling of ammonia- and methane-oxidizing microorganisms in a Dutch drinking water treatment plant.</title>
        <authorList>
            <person name="Poghosyan L."/>
            <person name="Leucker S."/>
        </authorList>
    </citation>
    <scope>NUCLEOTIDE SEQUENCE [LARGE SCALE GENOMIC DNA]</scope>
    <source>
        <strain evidence="5">S-RSF-IL-03</strain>
    </source>
</reference>
<evidence type="ECO:0000256" key="2">
    <source>
        <dbReference type="ARBA" id="ARBA00022676"/>
    </source>
</evidence>
<dbReference type="EMBL" id="JABFRW010000178">
    <property type="protein sequence ID" value="NOT35178.1"/>
    <property type="molecule type" value="Genomic_DNA"/>
</dbReference>
<dbReference type="Pfam" id="PF00535">
    <property type="entry name" value="Glycos_transf_2"/>
    <property type="match status" value="1"/>
</dbReference>
<evidence type="ECO:0000313" key="6">
    <source>
        <dbReference type="Proteomes" id="UP000580839"/>
    </source>
</evidence>
<evidence type="ECO:0000259" key="4">
    <source>
        <dbReference type="Pfam" id="PF00535"/>
    </source>
</evidence>
<dbReference type="InterPro" id="IPR039528">
    <property type="entry name" value="DPM1-like"/>
</dbReference>
<dbReference type="InterPro" id="IPR001173">
    <property type="entry name" value="Glyco_trans_2-like"/>
</dbReference>
<gene>
    <name evidence="5" type="ORF">HOP12_13610</name>
</gene>
<keyword evidence="2" id="KW-0328">Glycosyltransferase</keyword>
<dbReference type="Gene3D" id="3.90.550.10">
    <property type="entry name" value="Spore Coat Polysaccharide Biosynthesis Protein SpsA, Chain A"/>
    <property type="match status" value="1"/>
</dbReference>
<evidence type="ECO:0000313" key="5">
    <source>
        <dbReference type="EMBL" id="NOT35178.1"/>
    </source>
</evidence>
<dbReference type="GO" id="GO:0009247">
    <property type="term" value="P:glycolipid biosynthetic process"/>
    <property type="evidence" value="ECO:0007669"/>
    <property type="project" value="TreeGrafter"/>
</dbReference>
<dbReference type="PANTHER" id="PTHR43398:SF1">
    <property type="entry name" value="DOLICHOL-PHOSPHATE MANNOSYLTRANSFERASE SUBUNIT 1"/>
    <property type="match status" value="1"/>
</dbReference>
<protein>
    <submittedName>
        <fullName evidence="5">Polyprenol monophosphomannose synthase</fullName>
    </submittedName>
</protein>
<dbReference type="SUPFAM" id="SSF53448">
    <property type="entry name" value="Nucleotide-diphospho-sugar transferases"/>
    <property type="match status" value="1"/>
</dbReference>
<keyword evidence="3" id="KW-0808">Transferase</keyword>
<organism evidence="5 6">
    <name type="scientific">Eiseniibacteriota bacterium</name>
    <dbReference type="NCBI Taxonomy" id="2212470"/>
    <lineage>
        <taxon>Bacteria</taxon>
        <taxon>Candidatus Eiseniibacteriota</taxon>
    </lineage>
</organism>
<dbReference type="FunFam" id="3.90.550.10:FF:000122">
    <property type="entry name" value="Dolichol-phosphate mannosyltransferase subunit 1"/>
    <property type="match status" value="1"/>
</dbReference>
<dbReference type="CDD" id="cd06442">
    <property type="entry name" value="DPM1_like"/>
    <property type="match status" value="1"/>
</dbReference>
<evidence type="ECO:0000256" key="1">
    <source>
        <dbReference type="ARBA" id="ARBA00006739"/>
    </source>
</evidence>
<comment type="similarity">
    <text evidence="1">Belongs to the glycosyltransferase 2 family.</text>
</comment>
<feature type="domain" description="Glycosyltransferase 2-like" evidence="4">
    <location>
        <begin position="5"/>
        <end position="170"/>
    </location>
</feature>
<comment type="caution">
    <text evidence="5">The sequence shown here is derived from an EMBL/GenBank/DDBJ whole genome shotgun (WGS) entry which is preliminary data.</text>
</comment>
<dbReference type="PANTHER" id="PTHR43398">
    <property type="entry name" value="DOLICHOL-PHOSPHATE MANNOSYLTRANSFERASE SUBUNIT 1"/>
    <property type="match status" value="1"/>
</dbReference>
<sequence length="239" mass="27383">METLVIIPTYNERENIPTLLDRLLALPYGLEVLVVDDNSPDGTGDLVAARCDSEPRIHLLRRPGKLGLGSAYRDGFRYALDRGAEFIFEMDADFSHDPDSIGEFLRHAREVDLVLGSRYLGGKVTVVNWPLGRLILSYGANLYTRIITGLPVYDATGGFKCFRRRVLEAIRLDRVRSDGYAFQIEMNYKAWRKDFRMREIPIVFVDRRAGVSKMNRKIIWEAAGMVWRLRLSDLLGRLE</sequence>
<evidence type="ECO:0000256" key="3">
    <source>
        <dbReference type="ARBA" id="ARBA00022679"/>
    </source>
</evidence>
<dbReference type="GO" id="GO:0016020">
    <property type="term" value="C:membrane"/>
    <property type="evidence" value="ECO:0007669"/>
    <property type="project" value="GOC"/>
</dbReference>
<dbReference type="GO" id="GO:0004582">
    <property type="term" value="F:dolichyl-phosphate beta-D-mannosyltransferase activity"/>
    <property type="evidence" value="ECO:0007669"/>
    <property type="project" value="InterPro"/>
</dbReference>
<accession>A0A849SHH8</accession>
<dbReference type="AlphaFoldDB" id="A0A849SHH8"/>
<dbReference type="Proteomes" id="UP000580839">
    <property type="component" value="Unassembled WGS sequence"/>
</dbReference>
<dbReference type="InterPro" id="IPR029044">
    <property type="entry name" value="Nucleotide-diphossugar_trans"/>
</dbReference>